<sequence length="184" mass="21495">MKKLNLVLFISGVFLLFASCKKDETFSQISYNKKANELIQQIITDDSCACILEIPQESMIKTRNNEHPDIEINIEPFIVKKLHLKNTKQLDSLEKVSEKFILDTFFLKQKNIQIIKRDFVLDTAIKDRDLILLKKCPKGILCFSKPIIDERNNVAGIFYTPMFVCLGSPLYIYKFEDNRWIIKQ</sequence>
<comment type="caution">
    <text evidence="2">The sequence shown here is derived from an EMBL/GenBank/DDBJ whole genome shotgun (WGS) entry which is preliminary data.</text>
</comment>
<evidence type="ECO:0000313" key="3">
    <source>
        <dbReference type="Proteomes" id="UP001597138"/>
    </source>
</evidence>
<evidence type="ECO:0000256" key="1">
    <source>
        <dbReference type="SAM" id="SignalP"/>
    </source>
</evidence>
<keyword evidence="3" id="KW-1185">Reference proteome</keyword>
<keyword evidence="1" id="KW-0732">Signal</keyword>
<accession>A0ABW4HBC1</accession>
<evidence type="ECO:0008006" key="4">
    <source>
        <dbReference type="Google" id="ProtNLM"/>
    </source>
</evidence>
<dbReference type="RefSeq" id="WP_379816842.1">
    <property type="nucleotide sequence ID" value="NZ_JBHUDZ010000007.1"/>
</dbReference>
<dbReference type="EMBL" id="JBHUDZ010000007">
    <property type="protein sequence ID" value="MFD1602643.1"/>
    <property type="molecule type" value="Genomic_DNA"/>
</dbReference>
<feature type="signal peptide" evidence="1">
    <location>
        <begin position="1"/>
        <end position="18"/>
    </location>
</feature>
<dbReference type="PROSITE" id="PS51257">
    <property type="entry name" value="PROKAR_LIPOPROTEIN"/>
    <property type="match status" value="1"/>
</dbReference>
<protein>
    <recommendedName>
        <fullName evidence="4">Lipoprotein</fullName>
    </recommendedName>
</protein>
<evidence type="ECO:0000313" key="2">
    <source>
        <dbReference type="EMBL" id="MFD1602643.1"/>
    </source>
</evidence>
<dbReference type="Proteomes" id="UP001597138">
    <property type="component" value="Unassembled WGS sequence"/>
</dbReference>
<gene>
    <name evidence="2" type="ORF">ACFSC2_07835</name>
</gene>
<proteinExistence type="predicted"/>
<name>A0ABW4HBC1_9FLAO</name>
<feature type="chain" id="PRO_5047187291" description="Lipoprotein" evidence="1">
    <location>
        <begin position="19"/>
        <end position="184"/>
    </location>
</feature>
<reference evidence="3" key="1">
    <citation type="journal article" date="2019" name="Int. J. Syst. Evol. Microbiol.">
        <title>The Global Catalogue of Microorganisms (GCM) 10K type strain sequencing project: providing services to taxonomists for standard genome sequencing and annotation.</title>
        <authorList>
            <consortium name="The Broad Institute Genomics Platform"/>
            <consortium name="The Broad Institute Genome Sequencing Center for Infectious Disease"/>
            <person name="Wu L."/>
            <person name="Ma J."/>
        </authorList>
    </citation>
    <scope>NUCLEOTIDE SEQUENCE [LARGE SCALE GENOMIC DNA]</scope>
    <source>
        <strain evidence="3">CCUG 70865</strain>
    </source>
</reference>
<organism evidence="2 3">
    <name type="scientific">Flavobacterium artemisiae</name>
    <dbReference type="NCBI Taxonomy" id="2126556"/>
    <lineage>
        <taxon>Bacteria</taxon>
        <taxon>Pseudomonadati</taxon>
        <taxon>Bacteroidota</taxon>
        <taxon>Flavobacteriia</taxon>
        <taxon>Flavobacteriales</taxon>
        <taxon>Flavobacteriaceae</taxon>
        <taxon>Flavobacterium</taxon>
    </lineage>
</organism>